<feature type="non-terminal residue" evidence="1">
    <location>
        <position position="1"/>
    </location>
</feature>
<dbReference type="EMBL" id="JN323362">
    <property type="protein sequence ID" value="AEU27395.1"/>
    <property type="molecule type" value="Genomic_DNA"/>
</dbReference>
<dbReference type="AlphaFoldDB" id="G9GHQ7"/>
<accession>G9GHQ7</accession>
<gene>
    <name evidence="1" type="primary">rbcL</name>
</gene>
<reference evidence="1" key="1">
    <citation type="journal article" date="2011" name="Nature">
        <title>Antibiotic resistance is ancient.</title>
        <authorList>
            <person name="D'Costa V.M."/>
            <person name="King C.E."/>
            <person name="Kalan L."/>
            <person name="Morar M."/>
            <person name="Sung W.W."/>
            <person name="Schwarz C."/>
            <person name="Froese D."/>
            <person name="Zazula G."/>
            <person name="Calmels F."/>
            <person name="Debruyne R."/>
            <person name="Golding G.B."/>
            <person name="Poinar H.N."/>
            <person name="Wright G.D."/>
        </authorList>
    </citation>
    <scope>NUCLEOTIDE SEQUENCE</scope>
</reference>
<name>G9GHQ7_9VIRI</name>
<feature type="non-terminal residue" evidence="1">
    <location>
        <position position="31"/>
    </location>
</feature>
<protein>
    <submittedName>
        <fullName evidence="1">Ribulose-1,5-bisphosphate carboxylase/oxygenase large subunit</fullName>
    </submittedName>
</protein>
<geneLocation type="chloroplast" evidence="1"/>
<proteinExistence type="predicted"/>
<keyword evidence="1" id="KW-0934">Plastid</keyword>
<sequence>TRSSTRRSRDRSSRRILDWYMDNCMDRRTYQ</sequence>
<keyword evidence="1" id="KW-0150">Chloroplast</keyword>
<organism evidence="1">
    <name type="scientific">uncultured Streptophyta</name>
    <dbReference type="NCBI Taxonomy" id="260559"/>
    <lineage>
        <taxon>Eukaryota</taxon>
        <taxon>Viridiplantae</taxon>
        <taxon>Streptophyta</taxon>
        <taxon>environmental samples</taxon>
    </lineage>
</organism>
<evidence type="ECO:0000313" key="1">
    <source>
        <dbReference type="EMBL" id="AEU27395.1"/>
    </source>
</evidence>